<protein>
    <recommendedName>
        <fullName evidence="3">UDP-N-acetylglucosamine 2-epimerase (non-hydrolyzing)</fullName>
        <ecNumber evidence="3">5.1.3.14</ecNumber>
    </recommendedName>
</protein>
<comment type="caution">
    <text evidence="6">The sequence shown here is derived from an EMBL/GenBank/DDBJ whole genome shotgun (WGS) entry which is preliminary data.</text>
</comment>
<dbReference type="Gene3D" id="3.40.50.2000">
    <property type="entry name" value="Glycogen Phosphorylase B"/>
    <property type="match status" value="2"/>
</dbReference>
<evidence type="ECO:0000256" key="2">
    <source>
        <dbReference type="ARBA" id="ARBA00038209"/>
    </source>
</evidence>
<dbReference type="SUPFAM" id="SSF53756">
    <property type="entry name" value="UDP-Glycosyltransferase/glycogen phosphorylase"/>
    <property type="match status" value="1"/>
</dbReference>
<dbReference type="InterPro" id="IPR003331">
    <property type="entry name" value="UDP_GlcNAc_Epimerase_2_dom"/>
</dbReference>
<dbReference type="AlphaFoldDB" id="A0AA91GGY8"/>
<keyword evidence="1 4" id="KW-0413">Isomerase</keyword>
<name>A0AA91GGY8_9ENTE</name>
<evidence type="ECO:0000256" key="4">
    <source>
        <dbReference type="RuleBase" id="RU003513"/>
    </source>
</evidence>
<dbReference type="Pfam" id="PF02350">
    <property type="entry name" value="Epimerase_2"/>
    <property type="match status" value="1"/>
</dbReference>
<accession>A0AA91GGY8</accession>
<dbReference type="CDD" id="cd03786">
    <property type="entry name" value="GTB_UDP-GlcNAc_2-Epimerase"/>
    <property type="match status" value="1"/>
</dbReference>
<comment type="similarity">
    <text evidence="2 4">Belongs to the UDP-N-acetylglucosamine 2-epimerase family.</text>
</comment>
<dbReference type="GO" id="GO:0008761">
    <property type="term" value="F:UDP-N-acetylglucosamine 2-epimerase activity"/>
    <property type="evidence" value="ECO:0007669"/>
    <property type="project" value="UniProtKB-EC"/>
</dbReference>
<dbReference type="EMBL" id="JXLC01000014">
    <property type="protein sequence ID" value="OJG91399.1"/>
    <property type="molecule type" value="Genomic_DNA"/>
</dbReference>
<evidence type="ECO:0000259" key="5">
    <source>
        <dbReference type="Pfam" id="PF02350"/>
    </source>
</evidence>
<evidence type="ECO:0000256" key="3">
    <source>
        <dbReference type="ARBA" id="ARBA00038858"/>
    </source>
</evidence>
<reference evidence="6 7" key="1">
    <citation type="submission" date="2014-12" db="EMBL/GenBank/DDBJ databases">
        <title>Draft genome sequences of 29 type strains of Enterococci.</title>
        <authorList>
            <person name="Zhong Z."/>
            <person name="Sun Z."/>
            <person name="Liu W."/>
            <person name="Zhang W."/>
            <person name="Zhang H."/>
        </authorList>
    </citation>
    <scope>NUCLEOTIDE SEQUENCE [LARGE SCALE GENOMIC DNA]</scope>
    <source>
        <strain evidence="6 7">DSM 22801</strain>
    </source>
</reference>
<gene>
    <name evidence="6" type="ORF">RV15_GL000676</name>
</gene>
<organism evidence="6 7">
    <name type="scientific">Enterococcus silesiacus</name>
    <dbReference type="NCBI Taxonomy" id="332949"/>
    <lineage>
        <taxon>Bacteria</taxon>
        <taxon>Bacillati</taxon>
        <taxon>Bacillota</taxon>
        <taxon>Bacilli</taxon>
        <taxon>Lactobacillales</taxon>
        <taxon>Enterococcaceae</taxon>
        <taxon>Enterococcus</taxon>
    </lineage>
</organism>
<dbReference type="PANTHER" id="PTHR43174">
    <property type="entry name" value="UDP-N-ACETYLGLUCOSAMINE 2-EPIMERASE"/>
    <property type="match status" value="1"/>
</dbReference>
<evidence type="ECO:0000313" key="7">
    <source>
        <dbReference type="Proteomes" id="UP000183039"/>
    </source>
</evidence>
<dbReference type="PANTHER" id="PTHR43174:SF2">
    <property type="entry name" value="UDP-N-ACETYLGLUCOSAMINE 2-EPIMERASE"/>
    <property type="match status" value="1"/>
</dbReference>
<dbReference type="Proteomes" id="UP000183039">
    <property type="component" value="Unassembled WGS sequence"/>
</dbReference>
<sequence length="375" mass="43209">MLWLFLDVMNRRSQMKHYMIVFGTRPELIKMFPLIKECQNHTKQIKLTIVNTGQQKEMVDILLKEWNIKPQYDLEVMKPKQTLTELNINIMTAIEPVIKAENPDLVLVHGDTTTAFITSLVAFYQQKKIGHIEAGLRTNNKYAPFPEEMNRQLIDRVADYYFVPTKSNKENLEKEGVTSKIEITGNTGIDTLSYLNLERTIASDQYQILVTIHRRELAEEKLRKICEVLRKIAKEYPDVVIKYPVHLNPRIQKIVGSLLSDQVNIILTEPLNYLEFQQEMVNSFLVVTDSGGIQEEAPYYKVPVLVVREVTERQEAVEAGYLKIIGIDEQRLYKTIVALLTNQDEYEAMQTAGTFLPFGDGKAAKRIVDCLLQEV</sequence>
<evidence type="ECO:0000313" key="6">
    <source>
        <dbReference type="EMBL" id="OJG91399.1"/>
    </source>
</evidence>
<proteinExistence type="inferred from homology"/>
<dbReference type="InterPro" id="IPR029767">
    <property type="entry name" value="WecB-like"/>
</dbReference>
<evidence type="ECO:0000256" key="1">
    <source>
        <dbReference type="ARBA" id="ARBA00023235"/>
    </source>
</evidence>
<dbReference type="EC" id="5.1.3.14" evidence="3"/>
<feature type="domain" description="UDP-N-acetylglucosamine 2-epimerase" evidence="5">
    <location>
        <begin position="39"/>
        <end position="371"/>
    </location>
</feature>
<dbReference type="NCBIfam" id="TIGR00236">
    <property type="entry name" value="wecB"/>
    <property type="match status" value="1"/>
</dbReference>